<dbReference type="RefSeq" id="WP_279369263.1">
    <property type="nucleotide sequence ID" value="NZ_JAMWFV010000311.1"/>
</dbReference>
<keyword evidence="1" id="KW-0472">Membrane</keyword>
<keyword evidence="3" id="KW-1185">Reference proteome</keyword>
<dbReference type="AlphaFoldDB" id="A0A9X4P775"/>
<feature type="non-terminal residue" evidence="2">
    <location>
        <position position="71"/>
    </location>
</feature>
<accession>A0A9X4P775</accession>
<reference evidence="2" key="1">
    <citation type="submission" date="2022-06" db="EMBL/GenBank/DDBJ databases">
        <title>Lactococcus from bovine mastitis in China.</title>
        <authorList>
            <person name="Lin Y."/>
            <person name="Han B."/>
        </authorList>
    </citation>
    <scope>NUCLEOTIDE SEQUENCE</scope>
    <source>
        <strain evidence="2">Ningxia-I-26</strain>
    </source>
</reference>
<evidence type="ECO:0000256" key="1">
    <source>
        <dbReference type="SAM" id="Phobius"/>
    </source>
</evidence>
<evidence type="ECO:0000313" key="2">
    <source>
        <dbReference type="EMBL" id="MDG6146484.1"/>
    </source>
</evidence>
<comment type="caution">
    <text evidence="2">The sequence shown here is derived from an EMBL/GenBank/DDBJ whole genome shotgun (WGS) entry which is preliminary data.</text>
</comment>
<sequence length="71" mass="7538">SSHRRPALAMLGVGLCLPLVCAVPLLKPPLNLYFLLSVYVAAGFCGGLYLIPLTSFIQLRPAATDKGRILG</sequence>
<keyword evidence="1" id="KW-0812">Transmembrane</keyword>
<keyword evidence="1" id="KW-1133">Transmembrane helix</keyword>
<evidence type="ECO:0000313" key="3">
    <source>
        <dbReference type="Proteomes" id="UP001153199"/>
    </source>
</evidence>
<organism evidence="2 3">
    <name type="scientific">Lactococcus formosensis</name>
    <dbReference type="NCBI Taxonomy" id="1281486"/>
    <lineage>
        <taxon>Bacteria</taxon>
        <taxon>Bacillati</taxon>
        <taxon>Bacillota</taxon>
        <taxon>Bacilli</taxon>
        <taxon>Lactobacillales</taxon>
        <taxon>Streptococcaceae</taxon>
        <taxon>Lactococcus</taxon>
    </lineage>
</organism>
<proteinExistence type="predicted"/>
<name>A0A9X4P775_9LACT</name>
<feature type="transmembrane region" description="Helical" evidence="1">
    <location>
        <begin position="32"/>
        <end position="51"/>
    </location>
</feature>
<gene>
    <name evidence="2" type="ORF">NF717_12645</name>
</gene>
<dbReference type="Proteomes" id="UP001153199">
    <property type="component" value="Unassembled WGS sequence"/>
</dbReference>
<dbReference type="EMBL" id="JAMWFV010000311">
    <property type="protein sequence ID" value="MDG6146484.1"/>
    <property type="molecule type" value="Genomic_DNA"/>
</dbReference>
<protein>
    <submittedName>
        <fullName evidence="2">Uncharacterized protein</fullName>
    </submittedName>
</protein>
<feature type="non-terminal residue" evidence="2">
    <location>
        <position position="1"/>
    </location>
</feature>